<evidence type="ECO:0000313" key="2">
    <source>
        <dbReference type="Proteomes" id="UP001333110"/>
    </source>
</evidence>
<protein>
    <submittedName>
        <fullName evidence="1">Uncharacterized protein</fullName>
    </submittedName>
</protein>
<gene>
    <name evidence="1" type="ORF">QYF61_015627</name>
</gene>
<dbReference type="Proteomes" id="UP001333110">
    <property type="component" value="Unassembled WGS sequence"/>
</dbReference>
<dbReference type="AlphaFoldDB" id="A0AAN7PH06"/>
<keyword evidence="2" id="KW-1185">Reference proteome</keyword>
<dbReference type="EMBL" id="JAUNZN010000001">
    <property type="protein sequence ID" value="KAK4831157.1"/>
    <property type="molecule type" value="Genomic_DNA"/>
</dbReference>
<sequence>MDYKVGEKLTGHQLKSSLTCSIRQWLILGPILLKIFIDNWDKGTGCTVLALSDDIKFRKMTDILDHKDLPCVKNLKKRCWWGTYQHGRDVLPWGHLLTLSTAEGQAEGKKGGD</sequence>
<feature type="non-terminal residue" evidence="1">
    <location>
        <position position="113"/>
    </location>
</feature>
<name>A0AAN7PH06_MYCAM</name>
<proteinExistence type="predicted"/>
<reference evidence="1 2" key="1">
    <citation type="journal article" date="2023" name="J. Hered.">
        <title>Chromosome-level genome of the wood stork (Mycteria americana) provides insight into avian chromosome evolution.</title>
        <authorList>
            <person name="Flamio R. Jr."/>
            <person name="Ramstad K.M."/>
        </authorList>
    </citation>
    <scope>NUCLEOTIDE SEQUENCE [LARGE SCALE GENOMIC DNA]</scope>
    <source>
        <strain evidence="1">JAX WOST 10</strain>
    </source>
</reference>
<organism evidence="1 2">
    <name type="scientific">Mycteria americana</name>
    <name type="common">Wood stork</name>
    <dbReference type="NCBI Taxonomy" id="33587"/>
    <lineage>
        <taxon>Eukaryota</taxon>
        <taxon>Metazoa</taxon>
        <taxon>Chordata</taxon>
        <taxon>Craniata</taxon>
        <taxon>Vertebrata</taxon>
        <taxon>Euteleostomi</taxon>
        <taxon>Archelosauria</taxon>
        <taxon>Archosauria</taxon>
        <taxon>Dinosauria</taxon>
        <taxon>Saurischia</taxon>
        <taxon>Theropoda</taxon>
        <taxon>Coelurosauria</taxon>
        <taxon>Aves</taxon>
        <taxon>Neognathae</taxon>
        <taxon>Neoaves</taxon>
        <taxon>Aequornithes</taxon>
        <taxon>Ciconiiformes</taxon>
        <taxon>Ciconiidae</taxon>
        <taxon>Mycteria</taxon>
    </lineage>
</organism>
<accession>A0AAN7PH06</accession>
<comment type="caution">
    <text evidence="1">The sequence shown here is derived from an EMBL/GenBank/DDBJ whole genome shotgun (WGS) entry which is preliminary data.</text>
</comment>
<evidence type="ECO:0000313" key="1">
    <source>
        <dbReference type="EMBL" id="KAK4831157.1"/>
    </source>
</evidence>